<dbReference type="OrthoDB" id="6512202at2759"/>
<feature type="domain" description="Myb-like" evidence="7">
    <location>
        <begin position="419"/>
        <end position="469"/>
    </location>
</feature>
<feature type="compositionally biased region" description="Polar residues" evidence="6">
    <location>
        <begin position="780"/>
        <end position="799"/>
    </location>
</feature>
<proteinExistence type="predicted"/>
<evidence type="ECO:0000259" key="8">
    <source>
        <dbReference type="PROSITE" id="PS51294"/>
    </source>
</evidence>
<feature type="domain" description="Myb-like" evidence="7">
    <location>
        <begin position="373"/>
        <end position="417"/>
    </location>
</feature>
<comment type="caution">
    <text evidence="9">The sequence shown here is derived from an EMBL/GenBank/DDBJ whole genome shotgun (WGS) entry which is preliminary data.</text>
</comment>
<dbReference type="Proteomes" id="UP000285301">
    <property type="component" value="Unassembled WGS sequence"/>
</dbReference>
<keyword evidence="3" id="KW-0238">DNA-binding</keyword>
<dbReference type="InterPro" id="IPR009057">
    <property type="entry name" value="Homeodomain-like_sf"/>
</dbReference>
<dbReference type="Pfam" id="PF13921">
    <property type="entry name" value="Myb_DNA-bind_6"/>
    <property type="match status" value="1"/>
</dbReference>
<dbReference type="GO" id="GO:0000978">
    <property type="term" value="F:RNA polymerase II cis-regulatory region sequence-specific DNA binding"/>
    <property type="evidence" value="ECO:0007669"/>
    <property type="project" value="TreeGrafter"/>
</dbReference>
<dbReference type="GO" id="GO:0042795">
    <property type="term" value="P:snRNA transcription by RNA polymerase II"/>
    <property type="evidence" value="ECO:0007669"/>
    <property type="project" value="TreeGrafter"/>
</dbReference>
<dbReference type="Pfam" id="PF00249">
    <property type="entry name" value="Myb_DNA-binding"/>
    <property type="match status" value="2"/>
</dbReference>
<evidence type="ECO:0000256" key="6">
    <source>
        <dbReference type="SAM" id="MobiDB-lite"/>
    </source>
</evidence>
<organism evidence="9 10">
    <name type="scientific">Dinothrombium tinctorium</name>
    <dbReference type="NCBI Taxonomy" id="1965070"/>
    <lineage>
        <taxon>Eukaryota</taxon>
        <taxon>Metazoa</taxon>
        <taxon>Ecdysozoa</taxon>
        <taxon>Arthropoda</taxon>
        <taxon>Chelicerata</taxon>
        <taxon>Arachnida</taxon>
        <taxon>Acari</taxon>
        <taxon>Acariformes</taxon>
        <taxon>Trombidiformes</taxon>
        <taxon>Prostigmata</taxon>
        <taxon>Anystina</taxon>
        <taxon>Parasitengona</taxon>
        <taxon>Trombidioidea</taxon>
        <taxon>Trombidiidae</taxon>
        <taxon>Dinothrombium</taxon>
    </lineage>
</organism>
<dbReference type="GO" id="GO:0005634">
    <property type="term" value="C:nucleus"/>
    <property type="evidence" value="ECO:0007669"/>
    <property type="project" value="UniProtKB-SubCell"/>
</dbReference>
<sequence>MSSTQLTVSIYEKNELGDENDSCESDECDEFADGCDMFTFLPLNIYSCILLNQTYQQNILDCIYFIETKLEANRRMQIELRNDAQSTTTTISTTLSTKAGCKHPNSIIPFLAPYFKDVKGLHPPQNHDVKMKRFNGEINQAMISANKPWTEEEKSQLKILVEQQSKRLLLDPLCRSKEIKAIAIRNEPNVKKKKQYEEEIEILNLEIDRMNNNKLEEVAPPREASDRIDWLSISVLLQQSKQISRSYLACELIWTNYLHPDINQKAWTEKEDDKLKQLISESGTNWEQIAENLGTNRLAWQCFCRYQSELNDKMKRMGPLSKAEAKKVEEIVSQLRIGNFIPWQQVNYFIDGRKSSQIKHYWNKINLLKRGESWNELEDKVLTAAVTKYGKSNWRKVAQFLPGRTNRQCRERYTLRLGVKERKIGNYSIEEDKLIVKYAKQFNYKWVEIEKRIEGRNAKQIANRFEFLTKCFRKIDFDVEDPSTEDEDLPIKPVTRKIYLKPKNCRRVKEGMIRIFGESAVEGCEDIDSILYLGKQQLRQELEAEIRNKERNEFKGRPRKTEEESEVENQILTMLSAYSYFQSNVRGQTKLHQISVQDQYVSDEVKKCLTSILKVDVPQTSHLLSKVTNAAISSGVIDFSDIQNTKFSHVIPPNRPTVRGFQALTMLRPYLMNEITDLQYESSEESIEISTITNDPVFKRLFQQYLSIFFWPTLLTLQSPPHNVSTITESRAKASNAVYLSKIRDKQKYLIQTAENYLSNESNDCTVYEVESESTPCYFNNNDETQASTSNEQIDQSTETIRRKSKRQNYAKNAISKRRKKVTE</sequence>
<feature type="region of interest" description="Disordered" evidence="6">
    <location>
        <begin position="780"/>
        <end position="824"/>
    </location>
</feature>
<feature type="domain" description="HTH myb-type" evidence="8">
    <location>
        <begin position="259"/>
        <end position="314"/>
    </location>
</feature>
<dbReference type="PROSITE" id="PS51294">
    <property type="entry name" value="HTH_MYB"/>
    <property type="match status" value="2"/>
</dbReference>
<dbReference type="SUPFAM" id="SSF46689">
    <property type="entry name" value="Homeodomain-like"/>
    <property type="match status" value="2"/>
</dbReference>
<dbReference type="InterPro" id="IPR001005">
    <property type="entry name" value="SANT/Myb"/>
</dbReference>
<evidence type="ECO:0000313" key="10">
    <source>
        <dbReference type="Proteomes" id="UP000285301"/>
    </source>
</evidence>
<comment type="subcellular location">
    <subcellularLocation>
        <location evidence="1">Nucleus</location>
    </subcellularLocation>
</comment>
<feature type="compositionally biased region" description="Basic residues" evidence="6">
    <location>
        <begin position="803"/>
        <end position="824"/>
    </location>
</feature>
<evidence type="ECO:0000256" key="2">
    <source>
        <dbReference type="ARBA" id="ARBA00023015"/>
    </source>
</evidence>
<dbReference type="SMART" id="SM00717">
    <property type="entry name" value="SANT"/>
    <property type="match status" value="5"/>
</dbReference>
<evidence type="ECO:0000256" key="1">
    <source>
        <dbReference type="ARBA" id="ARBA00004123"/>
    </source>
</evidence>
<feature type="domain" description="HTH myb-type" evidence="8">
    <location>
        <begin position="369"/>
        <end position="421"/>
    </location>
</feature>
<dbReference type="GO" id="GO:0019185">
    <property type="term" value="C:snRNA-activating protein complex"/>
    <property type="evidence" value="ECO:0007669"/>
    <property type="project" value="TreeGrafter"/>
</dbReference>
<dbReference type="Gene3D" id="1.10.10.60">
    <property type="entry name" value="Homeodomain-like"/>
    <property type="match status" value="3"/>
</dbReference>
<feature type="domain" description="Myb-like" evidence="7">
    <location>
        <begin position="259"/>
        <end position="310"/>
    </location>
</feature>
<dbReference type="AlphaFoldDB" id="A0A3S3NLH9"/>
<dbReference type="STRING" id="1965070.A0A3S3NLH9"/>
<dbReference type="PANTHER" id="PTHR46621">
    <property type="entry name" value="SNRNA-ACTIVATING PROTEIN COMPLEX SUBUNIT 4"/>
    <property type="match status" value="1"/>
</dbReference>
<name>A0A3S3NLH9_9ACAR</name>
<dbReference type="EMBL" id="NCKU01008637">
    <property type="protein sequence ID" value="RWS01778.1"/>
    <property type="molecule type" value="Genomic_DNA"/>
</dbReference>
<evidence type="ECO:0000256" key="4">
    <source>
        <dbReference type="ARBA" id="ARBA00023163"/>
    </source>
</evidence>
<dbReference type="GO" id="GO:0001006">
    <property type="term" value="F:RNA polymerase III type 3 promoter sequence-specific DNA binding"/>
    <property type="evidence" value="ECO:0007669"/>
    <property type="project" value="TreeGrafter"/>
</dbReference>
<dbReference type="PANTHER" id="PTHR46621:SF1">
    <property type="entry name" value="SNRNA-ACTIVATING PROTEIN COMPLEX SUBUNIT 4"/>
    <property type="match status" value="1"/>
</dbReference>
<evidence type="ECO:0000313" key="9">
    <source>
        <dbReference type="EMBL" id="RWS01778.1"/>
    </source>
</evidence>
<protein>
    <submittedName>
        <fullName evidence="9">snRNA-activating protein complex subunit 4-like protein</fullName>
    </submittedName>
</protein>
<dbReference type="InterPro" id="IPR017930">
    <property type="entry name" value="Myb_dom"/>
</dbReference>
<evidence type="ECO:0000256" key="3">
    <source>
        <dbReference type="ARBA" id="ARBA00023125"/>
    </source>
</evidence>
<evidence type="ECO:0000259" key="7">
    <source>
        <dbReference type="PROSITE" id="PS50090"/>
    </source>
</evidence>
<dbReference type="GO" id="GO:0042796">
    <property type="term" value="P:snRNA transcription by RNA polymerase III"/>
    <property type="evidence" value="ECO:0007669"/>
    <property type="project" value="TreeGrafter"/>
</dbReference>
<dbReference type="CDD" id="cd00167">
    <property type="entry name" value="SANT"/>
    <property type="match status" value="1"/>
</dbReference>
<keyword evidence="4" id="KW-0804">Transcription</keyword>
<dbReference type="InterPro" id="IPR051575">
    <property type="entry name" value="Myb-like_DNA-bd"/>
</dbReference>
<evidence type="ECO:0000256" key="5">
    <source>
        <dbReference type="ARBA" id="ARBA00023242"/>
    </source>
</evidence>
<keyword evidence="10" id="KW-1185">Reference proteome</keyword>
<keyword evidence="5" id="KW-0539">Nucleus</keyword>
<keyword evidence="2" id="KW-0805">Transcription regulation</keyword>
<accession>A0A3S3NLH9</accession>
<gene>
    <name evidence="9" type="ORF">B4U79_16685</name>
</gene>
<dbReference type="PROSITE" id="PS50090">
    <property type="entry name" value="MYB_LIKE"/>
    <property type="match status" value="3"/>
</dbReference>
<reference evidence="9 10" key="1">
    <citation type="journal article" date="2018" name="Gigascience">
        <title>Genomes of trombidid mites reveal novel predicted allergens and laterally-transferred genes associated with secondary metabolism.</title>
        <authorList>
            <person name="Dong X."/>
            <person name="Chaisiri K."/>
            <person name="Xia D."/>
            <person name="Armstrong S.D."/>
            <person name="Fang Y."/>
            <person name="Donnelly M.J."/>
            <person name="Kadowaki T."/>
            <person name="McGarry J.W."/>
            <person name="Darby A.C."/>
            <person name="Makepeace B.L."/>
        </authorList>
    </citation>
    <scope>NUCLEOTIDE SEQUENCE [LARGE SCALE GENOMIC DNA]</scope>
    <source>
        <strain evidence="9">UoL-WK</strain>
    </source>
</reference>